<dbReference type="AlphaFoldDB" id="A0A7S0ZBC2"/>
<dbReference type="PANTHER" id="PTHR11571">
    <property type="entry name" value="GLUTATHIONE S-TRANSFERASE"/>
    <property type="match status" value="1"/>
</dbReference>
<dbReference type="InterPro" id="IPR010987">
    <property type="entry name" value="Glutathione-S-Trfase_C-like"/>
</dbReference>
<dbReference type="PANTHER" id="PTHR11571:SF263">
    <property type="entry name" value="GLUTATHIONE S-TRANSFERASE"/>
    <property type="match status" value="1"/>
</dbReference>
<dbReference type="Gene3D" id="3.40.30.10">
    <property type="entry name" value="Glutaredoxin"/>
    <property type="match status" value="1"/>
</dbReference>
<feature type="domain" description="GST C-terminal" evidence="2">
    <location>
        <begin position="88"/>
        <end position="224"/>
    </location>
</feature>
<dbReference type="SUPFAM" id="SSF52833">
    <property type="entry name" value="Thioredoxin-like"/>
    <property type="match status" value="1"/>
</dbReference>
<dbReference type="InterPro" id="IPR036249">
    <property type="entry name" value="Thioredoxin-like_sf"/>
</dbReference>
<evidence type="ECO:0008006" key="4">
    <source>
        <dbReference type="Google" id="ProtNLM"/>
    </source>
</evidence>
<dbReference type="GO" id="GO:0006749">
    <property type="term" value="P:glutathione metabolic process"/>
    <property type="evidence" value="ECO:0007669"/>
    <property type="project" value="TreeGrafter"/>
</dbReference>
<dbReference type="SUPFAM" id="SSF47616">
    <property type="entry name" value="GST C-terminal domain-like"/>
    <property type="match status" value="1"/>
</dbReference>
<protein>
    <recommendedName>
        <fullName evidence="4">Glutathione transferase</fullName>
    </recommendedName>
</protein>
<dbReference type="PROSITE" id="PS50405">
    <property type="entry name" value="GST_CTER"/>
    <property type="match status" value="1"/>
</dbReference>
<organism evidence="3">
    <name type="scientific">Timspurckia oligopyrenoides</name>
    <dbReference type="NCBI Taxonomy" id="708627"/>
    <lineage>
        <taxon>Eukaryota</taxon>
        <taxon>Rhodophyta</taxon>
        <taxon>Bangiophyceae</taxon>
        <taxon>Porphyridiales</taxon>
        <taxon>Porphyridiaceae</taxon>
        <taxon>Timspurckia</taxon>
    </lineage>
</organism>
<accession>A0A7S0ZBC2</accession>
<dbReference type="InterPro" id="IPR036282">
    <property type="entry name" value="Glutathione-S-Trfase_C_sf"/>
</dbReference>
<evidence type="ECO:0000313" key="3">
    <source>
        <dbReference type="EMBL" id="CAD8816495.1"/>
    </source>
</evidence>
<reference evidence="3" key="1">
    <citation type="submission" date="2021-01" db="EMBL/GenBank/DDBJ databases">
        <authorList>
            <person name="Corre E."/>
            <person name="Pelletier E."/>
            <person name="Niang G."/>
            <person name="Scheremetjew M."/>
            <person name="Finn R."/>
            <person name="Kale V."/>
            <person name="Holt S."/>
            <person name="Cochrane G."/>
            <person name="Meng A."/>
            <person name="Brown T."/>
            <person name="Cohen L."/>
        </authorList>
    </citation>
    <scope>NUCLEOTIDE SEQUENCE</scope>
    <source>
        <strain evidence="3">CCMP3278</strain>
    </source>
</reference>
<dbReference type="Pfam" id="PF22119">
    <property type="entry name" value="GST_C_8"/>
    <property type="match status" value="1"/>
</dbReference>
<dbReference type="GO" id="GO:0004364">
    <property type="term" value="F:glutathione transferase activity"/>
    <property type="evidence" value="ECO:0007669"/>
    <property type="project" value="TreeGrafter"/>
</dbReference>
<feature type="domain" description="GST N-terminal" evidence="1">
    <location>
        <begin position="3"/>
        <end position="86"/>
    </location>
</feature>
<dbReference type="InterPro" id="IPR054761">
    <property type="entry name" value="GST_C_proteobact"/>
</dbReference>
<name>A0A7S0ZBC2_9RHOD</name>
<evidence type="ECO:0000259" key="2">
    <source>
        <dbReference type="PROSITE" id="PS50405"/>
    </source>
</evidence>
<dbReference type="EMBL" id="HBFP01001224">
    <property type="protein sequence ID" value="CAD8816495.1"/>
    <property type="molecule type" value="Transcribed_RNA"/>
</dbReference>
<dbReference type="Gene3D" id="1.20.1050.10">
    <property type="match status" value="1"/>
</dbReference>
<dbReference type="InterPro" id="IPR004045">
    <property type="entry name" value="Glutathione_S-Trfase_N"/>
</dbReference>
<proteinExistence type="predicted"/>
<dbReference type="InterPro" id="IPR050213">
    <property type="entry name" value="GST_superfamily"/>
</dbReference>
<sequence>MVKTWTVGYWPIPFRGNFVKVILEYAGEEYDVMETSEVIQLKTAAVSAQPVPFIGPPFLLHNESGFAISQTAAIVEYLVRKFGFVPESPELAALAQKAVLDCIDVLVEITRHNGNQMWTRDAWSEFRGPGKRLDQCLGVLEELAKRHGLKEEHSTGFFLGTEKMSAADFAVYALFEQLARCMPPLIHDLERAAPRVWKLCQRIGENPKLQAFSNAQSQRWGRSFCSGQIEASIFSMIEQDEKAS</sequence>
<gene>
    <name evidence="3" type="ORF">TOLI1172_LOCUS883</name>
</gene>
<evidence type="ECO:0000259" key="1">
    <source>
        <dbReference type="PROSITE" id="PS50404"/>
    </source>
</evidence>
<dbReference type="PROSITE" id="PS50404">
    <property type="entry name" value="GST_NTER"/>
    <property type="match status" value="1"/>
</dbReference>